<evidence type="ECO:0000256" key="1">
    <source>
        <dbReference type="ARBA" id="ARBA00004651"/>
    </source>
</evidence>
<dbReference type="Proteomes" id="UP000245212">
    <property type="component" value="Unassembled WGS sequence"/>
</dbReference>
<keyword evidence="9" id="KW-1185">Reference proteome</keyword>
<evidence type="ECO:0000256" key="4">
    <source>
        <dbReference type="ARBA" id="ARBA00022989"/>
    </source>
</evidence>
<evidence type="ECO:0000256" key="5">
    <source>
        <dbReference type="ARBA" id="ARBA00023136"/>
    </source>
</evidence>
<feature type="transmembrane region" description="Helical" evidence="6">
    <location>
        <begin position="284"/>
        <end position="302"/>
    </location>
</feature>
<evidence type="ECO:0000313" key="9">
    <source>
        <dbReference type="Proteomes" id="UP000245212"/>
    </source>
</evidence>
<feature type="domain" description="Major facilitator superfamily (MFS) profile" evidence="7">
    <location>
        <begin position="22"/>
        <end position="396"/>
    </location>
</feature>
<dbReference type="PROSITE" id="PS50850">
    <property type="entry name" value="MFS"/>
    <property type="match status" value="1"/>
</dbReference>
<evidence type="ECO:0000256" key="3">
    <source>
        <dbReference type="ARBA" id="ARBA00022692"/>
    </source>
</evidence>
<accession>A0A2V1K0Y6</accession>
<evidence type="ECO:0000313" key="8">
    <source>
        <dbReference type="EMBL" id="PWF22299.1"/>
    </source>
</evidence>
<dbReference type="CDD" id="cd17324">
    <property type="entry name" value="MFS_NepI_like"/>
    <property type="match status" value="1"/>
</dbReference>
<protein>
    <submittedName>
        <fullName evidence="8">MFS transporter</fullName>
    </submittedName>
</protein>
<dbReference type="Gene3D" id="1.20.1250.20">
    <property type="entry name" value="MFS general substrate transporter like domains"/>
    <property type="match status" value="1"/>
</dbReference>
<feature type="transmembrane region" description="Helical" evidence="6">
    <location>
        <begin position="253"/>
        <end position="272"/>
    </location>
</feature>
<evidence type="ECO:0000256" key="2">
    <source>
        <dbReference type="ARBA" id="ARBA00022475"/>
    </source>
</evidence>
<keyword evidence="2" id="KW-1003">Cell membrane</keyword>
<feature type="transmembrane region" description="Helical" evidence="6">
    <location>
        <begin position="150"/>
        <end position="168"/>
    </location>
</feature>
<feature type="transmembrane region" description="Helical" evidence="6">
    <location>
        <begin position="174"/>
        <end position="196"/>
    </location>
</feature>
<reference evidence="9" key="1">
    <citation type="submission" date="2018-05" db="EMBL/GenBank/DDBJ databases">
        <authorList>
            <person name="Li Y."/>
        </authorList>
    </citation>
    <scope>NUCLEOTIDE SEQUENCE [LARGE SCALE GENOMIC DNA]</scope>
    <source>
        <strain evidence="9">3d-2-2</strain>
    </source>
</reference>
<feature type="transmembrane region" description="Helical" evidence="6">
    <location>
        <begin position="308"/>
        <end position="328"/>
    </location>
</feature>
<dbReference type="InterPro" id="IPR020846">
    <property type="entry name" value="MFS_dom"/>
</dbReference>
<dbReference type="Pfam" id="PF07690">
    <property type="entry name" value="MFS_1"/>
    <property type="match status" value="1"/>
</dbReference>
<feature type="transmembrane region" description="Helical" evidence="6">
    <location>
        <begin position="113"/>
        <end position="138"/>
    </location>
</feature>
<dbReference type="EMBL" id="QETA01000005">
    <property type="protein sequence ID" value="PWF22299.1"/>
    <property type="molecule type" value="Genomic_DNA"/>
</dbReference>
<keyword evidence="5 6" id="KW-0472">Membrane</keyword>
<feature type="transmembrane region" description="Helical" evidence="6">
    <location>
        <begin position="64"/>
        <end position="81"/>
    </location>
</feature>
<dbReference type="InterPro" id="IPR011701">
    <property type="entry name" value="MFS"/>
</dbReference>
<keyword evidence="3 6" id="KW-0812">Transmembrane</keyword>
<feature type="transmembrane region" description="Helical" evidence="6">
    <location>
        <begin position="374"/>
        <end position="392"/>
    </location>
</feature>
<proteinExistence type="predicted"/>
<keyword evidence="4 6" id="KW-1133">Transmembrane helix</keyword>
<comment type="caution">
    <text evidence="8">The sequence shown here is derived from an EMBL/GenBank/DDBJ whole genome shotgun (WGS) entry which is preliminary data.</text>
</comment>
<dbReference type="InterPro" id="IPR036259">
    <property type="entry name" value="MFS_trans_sf"/>
</dbReference>
<dbReference type="GO" id="GO:0022857">
    <property type="term" value="F:transmembrane transporter activity"/>
    <property type="evidence" value="ECO:0007669"/>
    <property type="project" value="InterPro"/>
</dbReference>
<dbReference type="GO" id="GO:0005886">
    <property type="term" value="C:plasma membrane"/>
    <property type="evidence" value="ECO:0007669"/>
    <property type="project" value="UniProtKB-SubCell"/>
</dbReference>
<feature type="transmembrane region" description="Helical" evidence="6">
    <location>
        <begin position="219"/>
        <end position="241"/>
    </location>
</feature>
<comment type="subcellular location">
    <subcellularLocation>
        <location evidence="1">Cell membrane</location>
        <topology evidence="1">Multi-pass membrane protein</topology>
    </subcellularLocation>
</comment>
<feature type="transmembrane region" description="Helical" evidence="6">
    <location>
        <begin position="88"/>
        <end position="107"/>
    </location>
</feature>
<feature type="transmembrane region" description="Helical" evidence="6">
    <location>
        <begin position="20"/>
        <end position="44"/>
    </location>
</feature>
<dbReference type="PANTHER" id="PTHR43124">
    <property type="entry name" value="PURINE EFFLUX PUMP PBUE"/>
    <property type="match status" value="1"/>
</dbReference>
<evidence type="ECO:0000256" key="6">
    <source>
        <dbReference type="SAM" id="Phobius"/>
    </source>
</evidence>
<dbReference type="PANTHER" id="PTHR43124:SF3">
    <property type="entry name" value="CHLORAMPHENICOL EFFLUX PUMP RV0191"/>
    <property type="match status" value="1"/>
</dbReference>
<name>A0A2V1K0Y6_9BURK</name>
<dbReference type="InterPro" id="IPR050189">
    <property type="entry name" value="MFS_Efflux_Transporters"/>
</dbReference>
<gene>
    <name evidence="8" type="ORF">DD235_12510</name>
</gene>
<organism evidence="8 9">
    <name type="scientific">Corticimicrobacter populi</name>
    <dbReference type="NCBI Taxonomy" id="2175229"/>
    <lineage>
        <taxon>Bacteria</taxon>
        <taxon>Pseudomonadati</taxon>
        <taxon>Pseudomonadota</taxon>
        <taxon>Betaproteobacteria</taxon>
        <taxon>Burkholderiales</taxon>
        <taxon>Alcaligenaceae</taxon>
        <taxon>Corticimicrobacter</taxon>
    </lineage>
</organism>
<dbReference type="AlphaFoldDB" id="A0A2V1K0Y6"/>
<dbReference type="SUPFAM" id="SSF103473">
    <property type="entry name" value="MFS general substrate transporter"/>
    <property type="match status" value="1"/>
</dbReference>
<feature type="transmembrane region" description="Helical" evidence="6">
    <location>
        <begin position="348"/>
        <end position="368"/>
    </location>
</feature>
<sequence>MSNVEVVPVARQPVAGPRLWLALLALAAGGFGIGTGEFAIMGILPEVAAHHMMTEPQAGRLISAYALGVVVGAPVLAVWGARLPRIRLAISLMAAYAVTNFASALAPDFATLMFFRFLSGLPHGAYFGVAALIAASMVEPYRRGFAVGRVMMGLTVAALLGNPLAIWLGQVAGWRYPFALVGGIAVLTMVLIWRCVPRKLPEPKSSAAQELGALRNPRVWMALAIGAIGCGGMFAVMSYVAPIITQAAHLSERFVPVALSVFGAGMIAGSYAGGLAADRSVMKGMLGVLVWTMVVLLLFPVLMVHPVAVFAGVFLVGTAVALGTLLQVRLMDVAAEAQTLAASLNHSAFNLANALGAWLGGAVIEAGWGLRATGWAGAVLSAAGLVVLWLAWRQERRWRSLHRA</sequence>
<evidence type="ECO:0000259" key="7">
    <source>
        <dbReference type="PROSITE" id="PS50850"/>
    </source>
</evidence>